<dbReference type="InterPro" id="IPR011032">
    <property type="entry name" value="GroES-like_sf"/>
</dbReference>
<dbReference type="Gene3D" id="3.90.180.10">
    <property type="entry name" value="Medium-chain alcohol dehydrogenases, catalytic domain"/>
    <property type="match status" value="1"/>
</dbReference>
<dbReference type="PANTHER" id="PTHR48106">
    <property type="entry name" value="QUINONE OXIDOREDUCTASE PIG3-RELATED"/>
    <property type="match status" value="1"/>
</dbReference>
<gene>
    <name evidence="4" type="ORF">FHS30_002219</name>
</gene>
<dbReference type="RefSeq" id="WP_183910511.1">
    <property type="nucleotide sequence ID" value="NZ_JACHXZ010000003.1"/>
</dbReference>
<dbReference type="Gene3D" id="3.40.50.720">
    <property type="entry name" value="NAD(P)-binding Rossmann-like Domain"/>
    <property type="match status" value="1"/>
</dbReference>
<dbReference type="AlphaFoldDB" id="A0A839UQK2"/>
<sequence>MKYIDLPQYGDASVMTLALGTAPHPAAGEVQIDVRAAGVNRPDVVQRLGRYPAPKGHSTILGLEVAGVITALGEGVTEWAVGDQVCALCNGGGYADTVCVPAGQCLPKPANLSFVQAAALPETLFTVWGNVFVRGRLQAGESLLVHGGSSGIGTTAIQLARALGATVYATAGSDEKCDACVALGAQKAINYRTADFVAELKHATEQRGVDVILDMVGGDYVAKNIDLAAMEGRLVSIAFLQGPEVQLNLLPVMLKRLTLTGSTLRAQSDQAKAALAQGLREQVWPLIESGNIAPVIAAEFPLAEVEAAHRLMESSAHIGKIVLTFDE</sequence>
<organism evidence="4 5">
    <name type="scientific">Simiduia aestuariiviva</name>
    <dbReference type="NCBI Taxonomy" id="1510459"/>
    <lineage>
        <taxon>Bacteria</taxon>
        <taxon>Pseudomonadati</taxon>
        <taxon>Pseudomonadota</taxon>
        <taxon>Gammaproteobacteria</taxon>
        <taxon>Cellvibrionales</taxon>
        <taxon>Cellvibrionaceae</taxon>
        <taxon>Simiduia</taxon>
    </lineage>
</organism>
<dbReference type="CDD" id="cd05276">
    <property type="entry name" value="p53_inducible_oxidoreductase"/>
    <property type="match status" value="1"/>
</dbReference>
<dbReference type="InterPro" id="IPR020843">
    <property type="entry name" value="ER"/>
</dbReference>
<evidence type="ECO:0000259" key="3">
    <source>
        <dbReference type="SMART" id="SM00829"/>
    </source>
</evidence>
<dbReference type="InterPro" id="IPR013154">
    <property type="entry name" value="ADH-like_N"/>
</dbReference>
<dbReference type="InterPro" id="IPR013149">
    <property type="entry name" value="ADH-like_C"/>
</dbReference>
<dbReference type="InterPro" id="IPR036291">
    <property type="entry name" value="NAD(P)-bd_dom_sf"/>
</dbReference>
<dbReference type="Pfam" id="PF08240">
    <property type="entry name" value="ADH_N"/>
    <property type="match status" value="1"/>
</dbReference>
<evidence type="ECO:0000256" key="2">
    <source>
        <dbReference type="ARBA" id="ARBA00023002"/>
    </source>
</evidence>
<proteinExistence type="predicted"/>
<dbReference type="SUPFAM" id="SSF51735">
    <property type="entry name" value="NAD(P)-binding Rossmann-fold domains"/>
    <property type="match status" value="1"/>
</dbReference>
<comment type="caution">
    <text evidence="4">The sequence shown here is derived from an EMBL/GenBank/DDBJ whole genome shotgun (WGS) entry which is preliminary data.</text>
</comment>
<reference evidence="4 5" key="1">
    <citation type="submission" date="2020-08" db="EMBL/GenBank/DDBJ databases">
        <title>Genomic Encyclopedia of Type Strains, Phase III (KMG-III): the genomes of soil and plant-associated and newly described type strains.</title>
        <authorList>
            <person name="Whitman W."/>
        </authorList>
    </citation>
    <scope>NUCLEOTIDE SEQUENCE [LARGE SCALE GENOMIC DNA]</scope>
    <source>
        <strain evidence="4 5">CECT 8571</strain>
    </source>
</reference>
<keyword evidence="2" id="KW-0560">Oxidoreductase</keyword>
<dbReference type="Pfam" id="PF00107">
    <property type="entry name" value="ADH_zinc_N"/>
    <property type="match status" value="1"/>
</dbReference>
<dbReference type="GO" id="GO:0016651">
    <property type="term" value="F:oxidoreductase activity, acting on NAD(P)H"/>
    <property type="evidence" value="ECO:0007669"/>
    <property type="project" value="TreeGrafter"/>
</dbReference>
<dbReference type="EMBL" id="JACHXZ010000003">
    <property type="protein sequence ID" value="MBB3169011.1"/>
    <property type="molecule type" value="Genomic_DNA"/>
</dbReference>
<keyword evidence="1" id="KW-0521">NADP</keyword>
<accession>A0A839UQK2</accession>
<dbReference type="SUPFAM" id="SSF50129">
    <property type="entry name" value="GroES-like"/>
    <property type="match status" value="1"/>
</dbReference>
<evidence type="ECO:0000313" key="4">
    <source>
        <dbReference type="EMBL" id="MBB3169011.1"/>
    </source>
</evidence>
<name>A0A839UQK2_9GAMM</name>
<evidence type="ECO:0000313" key="5">
    <source>
        <dbReference type="Proteomes" id="UP000559987"/>
    </source>
</evidence>
<dbReference type="InterPro" id="IPR014189">
    <property type="entry name" value="Quinone_OxRdtase_PIG3"/>
</dbReference>
<evidence type="ECO:0000256" key="1">
    <source>
        <dbReference type="ARBA" id="ARBA00022857"/>
    </source>
</evidence>
<dbReference type="SMART" id="SM00829">
    <property type="entry name" value="PKS_ER"/>
    <property type="match status" value="1"/>
</dbReference>
<feature type="domain" description="Enoyl reductase (ER)" evidence="3">
    <location>
        <begin position="10"/>
        <end position="323"/>
    </location>
</feature>
<dbReference type="PANTHER" id="PTHR48106:SF8">
    <property type="entry name" value="OS02G0805600 PROTEIN"/>
    <property type="match status" value="1"/>
</dbReference>
<dbReference type="Proteomes" id="UP000559987">
    <property type="component" value="Unassembled WGS sequence"/>
</dbReference>
<keyword evidence="5" id="KW-1185">Reference proteome</keyword>
<dbReference type="NCBIfam" id="TIGR02824">
    <property type="entry name" value="quinone_pig3"/>
    <property type="match status" value="1"/>
</dbReference>
<protein>
    <submittedName>
        <fullName evidence="4">Putative PIG3 family NAD(P)H quinone oxidoreductase</fullName>
    </submittedName>
</protein>
<dbReference type="GO" id="GO:0070402">
    <property type="term" value="F:NADPH binding"/>
    <property type="evidence" value="ECO:0007669"/>
    <property type="project" value="TreeGrafter"/>
</dbReference>